<keyword evidence="5 6" id="KW-0482">Metalloprotease</keyword>
<evidence type="ECO:0000256" key="6">
    <source>
        <dbReference type="RuleBase" id="RU003983"/>
    </source>
</evidence>
<sequence length="259" mass="30013">MISYALENLKEEELETIVIHEIGHIKRSHVQKILLGWIICMFYYMAFVFGLDSLVSLLILNKAFFSIIRFLILLLGAIQFIFLISYISRGVEIEADLFVLKNGVNREIYENALKSIYALNYIKDDVSNSLEKIQSHPSLKNRIKILFEAEKKEKDFFLPLKKVYVALAVASILFTSAYFVFNTILPNSNFGVWVKNIEKVRIERCSPALEENAVKKEEVNLPAEIYVTDKEEIKKIIMSISRTKKNPVLPIHFWSMIIK</sequence>
<feature type="transmembrane region" description="Helical" evidence="7">
    <location>
        <begin position="66"/>
        <end position="87"/>
    </location>
</feature>
<evidence type="ECO:0000256" key="2">
    <source>
        <dbReference type="ARBA" id="ARBA00022723"/>
    </source>
</evidence>
<keyword evidence="7" id="KW-0812">Transmembrane</keyword>
<keyword evidence="3 6" id="KW-0378">Hydrolase</keyword>
<gene>
    <name evidence="9" type="ORF">ELD05_11865</name>
</gene>
<protein>
    <recommendedName>
        <fullName evidence="8">Peptidase M48 domain-containing protein</fullName>
    </recommendedName>
</protein>
<feature type="transmembrane region" description="Helical" evidence="7">
    <location>
        <begin position="34"/>
        <end position="60"/>
    </location>
</feature>
<evidence type="ECO:0000256" key="7">
    <source>
        <dbReference type="SAM" id="Phobius"/>
    </source>
</evidence>
<dbReference type="Gene3D" id="3.30.2010.10">
    <property type="entry name" value="Metalloproteases ('zincins'), catalytic domain"/>
    <property type="match status" value="1"/>
</dbReference>
<dbReference type="Proteomes" id="UP000282930">
    <property type="component" value="Chromosome"/>
</dbReference>
<dbReference type="AlphaFoldDB" id="A0A3T0D8I1"/>
<proteinExistence type="inferred from homology"/>
<evidence type="ECO:0000313" key="9">
    <source>
        <dbReference type="EMBL" id="AZT91259.1"/>
    </source>
</evidence>
<name>A0A3T0D8I1_9FIRM</name>
<keyword evidence="1 6" id="KW-0645">Protease</keyword>
<comment type="cofactor">
    <cofactor evidence="6">
        <name>Zn(2+)</name>
        <dbReference type="ChEBI" id="CHEBI:29105"/>
    </cofactor>
    <text evidence="6">Binds 1 zinc ion per subunit.</text>
</comment>
<evidence type="ECO:0000256" key="3">
    <source>
        <dbReference type="ARBA" id="ARBA00022801"/>
    </source>
</evidence>
<dbReference type="RefSeq" id="WP_127352590.1">
    <property type="nucleotide sequence ID" value="NZ_CP034791.1"/>
</dbReference>
<evidence type="ECO:0000256" key="5">
    <source>
        <dbReference type="ARBA" id="ARBA00023049"/>
    </source>
</evidence>
<keyword evidence="4 6" id="KW-0862">Zinc</keyword>
<dbReference type="GO" id="GO:0006508">
    <property type="term" value="P:proteolysis"/>
    <property type="evidence" value="ECO:0007669"/>
    <property type="project" value="UniProtKB-KW"/>
</dbReference>
<dbReference type="GO" id="GO:0004222">
    <property type="term" value="F:metalloendopeptidase activity"/>
    <property type="evidence" value="ECO:0007669"/>
    <property type="project" value="InterPro"/>
</dbReference>
<evidence type="ECO:0000256" key="4">
    <source>
        <dbReference type="ARBA" id="ARBA00022833"/>
    </source>
</evidence>
<evidence type="ECO:0000259" key="8">
    <source>
        <dbReference type="Pfam" id="PF01435"/>
    </source>
</evidence>
<reference evidence="9 10" key="1">
    <citation type="submission" date="2018-12" db="EMBL/GenBank/DDBJ databases">
        <title>Genome sequence from the cellulolytic species, Caldicellulosiruptor changbaiensis.</title>
        <authorList>
            <person name="Blumer-Schuette S.E."/>
            <person name="Mendoza C."/>
        </authorList>
    </citation>
    <scope>NUCLEOTIDE SEQUENCE [LARGE SCALE GENOMIC DNA]</scope>
    <source>
        <strain evidence="9 10">CBS-Z</strain>
    </source>
</reference>
<keyword evidence="7" id="KW-0472">Membrane</keyword>
<accession>A0A3T0D8I1</accession>
<dbReference type="GO" id="GO:0046872">
    <property type="term" value="F:metal ion binding"/>
    <property type="evidence" value="ECO:0007669"/>
    <property type="project" value="UniProtKB-KW"/>
</dbReference>
<feature type="domain" description="Peptidase M48" evidence="8">
    <location>
        <begin position="6"/>
        <end position="146"/>
    </location>
</feature>
<dbReference type="EMBL" id="CP034791">
    <property type="protein sequence ID" value="AZT91259.1"/>
    <property type="molecule type" value="Genomic_DNA"/>
</dbReference>
<dbReference type="Pfam" id="PF01435">
    <property type="entry name" value="Peptidase_M48"/>
    <property type="match status" value="1"/>
</dbReference>
<feature type="transmembrane region" description="Helical" evidence="7">
    <location>
        <begin position="163"/>
        <end position="181"/>
    </location>
</feature>
<dbReference type="InterPro" id="IPR001915">
    <property type="entry name" value="Peptidase_M48"/>
</dbReference>
<keyword evidence="2" id="KW-0479">Metal-binding</keyword>
<organism evidence="9 10">
    <name type="scientific">Caldicellulosiruptor changbaiensis</name>
    <dbReference type="NCBI Taxonomy" id="1222016"/>
    <lineage>
        <taxon>Bacteria</taxon>
        <taxon>Bacillati</taxon>
        <taxon>Bacillota</taxon>
        <taxon>Bacillota incertae sedis</taxon>
        <taxon>Caldicellulosiruptorales</taxon>
        <taxon>Caldicellulosiruptoraceae</taxon>
        <taxon>Caldicellulosiruptor</taxon>
    </lineage>
</organism>
<comment type="similarity">
    <text evidence="6">Belongs to the peptidase M48 family.</text>
</comment>
<evidence type="ECO:0000256" key="1">
    <source>
        <dbReference type="ARBA" id="ARBA00022670"/>
    </source>
</evidence>
<keyword evidence="10" id="KW-1185">Reference proteome</keyword>
<evidence type="ECO:0000313" key="10">
    <source>
        <dbReference type="Proteomes" id="UP000282930"/>
    </source>
</evidence>
<keyword evidence="7" id="KW-1133">Transmembrane helix</keyword>
<dbReference type="KEGG" id="ccha:ELD05_11865"/>